<dbReference type="EC" id="2.7.7.13" evidence="3"/>
<evidence type="ECO:0000256" key="1">
    <source>
        <dbReference type="ARBA" id="ARBA00004823"/>
    </source>
</evidence>
<dbReference type="InterPro" id="IPR029044">
    <property type="entry name" value="Nucleotide-diphossugar_trans"/>
</dbReference>
<comment type="caution">
    <text evidence="9">The sequence shown here is derived from an EMBL/GenBank/DDBJ whole genome shotgun (WGS) entry which is preliminary data.</text>
</comment>
<evidence type="ECO:0000259" key="7">
    <source>
        <dbReference type="Pfam" id="PF00483"/>
    </source>
</evidence>
<dbReference type="AlphaFoldDB" id="A0AAV7ZIP8"/>
<dbReference type="Proteomes" id="UP001146793">
    <property type="component" value="Unassembled WGS sequence"/>
</dbReference>
<feature type="domain" description="Mannose-1-phosphate guanyltransferase C-terminal" evidence="8">
    <location>
        <begin position="269"/>
        <end position="370"/>
    </location>
</feature>
<dbReference type="PANTHER" id="PTHR22572">
    <property type="entry name" value="SUGAR-1-PHOSPHATE GUANYL TRANSFERASE"/>
    <property type="match status" value="1"/>
</dbReference>
<evidence type="ECO:0000256" key="6">
    <source>
        <dbReference type="ARBA" id="ARBA00023134"/>
    </source>
</evidence>
<dbReference type="GO" id="GO:0005525">
    <property type="term" value="F:GTP binding"/>
    <property type="evidence" value="ECO:0007669"/>
    <property type="project" value="UniProtKB-KW"/>
</dbReference>
<keyword evidence="4" id="KW-0808">Transferase</keyword>
<proteinExistence type="inferred from homology"/>
<comment type="similarity">
    <text evidence="2">Belongs to the transferase hexapeptide repeat family.</text>
</comment>
<dbReference type="InterPro" id="IPR056729">
    <property type="entry name" value="GMPPB_C"/>
</dbReference>
<evidence type="ECO:0000256" key="5">
    <source>
        <dbReference type="ARBA" id="ARBA00022741"/>
    </source>
</evidence>
<evidence type="ECO:0000256" key="3">
    <source>
        <dbReference type="ARBA" id="ARBA00012387"/>
    </source>
</evidence>
<evidence type="ECO:0000256" key="4">
    <source>
        <dbReference type="ARBA" id="ARBA00022679"/>
    </source>
</evidence>
<evidence type="ECO:0000313" key="9">
    <source>
        <dbReference type="EMBL" id="KAJ3440602.1"/>
    </source>
</evidence>
<dbReference type="Gene3D" id="3.90.550.10">
    <property type="entry name" value="Spore Coat Polysaccharide Biosynthesis Protein SpsA, Chain A"/>
    <property type="match status" value="1"/>
</dbReference>
<organism evidence="9 10">
    <name type="scientific">Anaeramoeba flamelloides</name>
    <dbReference type="NCBI Taxonomy" id="1746091"/>
    <lineage>
        <taxon>Eukaryota</taxon>
        <taxon>Metamonada</taxon>
        <taxon>Anaeramoebidae</taxon>
        <taxon>Anaeramoeba</taxon>
    </lineage>
</organism>
<dbReference type="FunFam" id="3.90.550.10:FF:000013">
    <property type="entry name" value="mannose-1-phosphate guanyltransferase beta"/>
    <property type="match status" value="1"/>
</dbReference>
<protein>
    <recommendedName>
        <fullName evidence="3">mannose-1-phosphate guanylyltransferase</fullName>
        <ecNumber evidence="3">2.7.7.13</ecNumber>
    </recommendedName>
</protein>
<dbReference type="InterPro" id="IPR045233">
    <property type="entry name" value="GMPPB_N"/>
</dbReference>
<dbReference type="EMBL" id="JANTQA010000030">
    <property type="protein sequence ID" value="KAJ3440602.1"/>
    <property type="molecule type" value="Genomic_DNA"/>
</dbReference>
<dbReference type="InterPro" id="IPR050486">
    <property type="entry name" value="Mannose-1P_guanyltransferase"/>
</dbReference>
<dbReference type="GO" id="GO:0004475">
    <property type="term" value="F:mannose-1-phosphate guanylyltransferase (GTP) activity"/>
    <property type="evidence" value="ECO:0007669"/>
    <property type="project" value="UniProtKB-EC"/>
</dbReference>
<evidence type="ECO:0000259" key="8">
    <source>
        <dbReference type="Pfam" id="PF25087"/>
    </source>
</evidence>
<dbReference type="InterPro" id="IPR005835">
    <property type="entry name" value="NTP_transferase_dom"/>
</dbReference>
<dbReference type="Pfam" id="PF25087">
    <property type="entry name" value="GMPPB_C"/>
    <property type="match status" value="1"/>
</dbReference>
<feature type="domain" description="Nucleotidyl transferase" evidence="7">
    <location>
        <begin position="2"/>
        <end position="227"/>
    </location>
</feature>
<sequence length="371" mass="41553">MKALFLAGGYGTRLRPFTFSKPKPLIDFANEPIILHQIKALHAVGVRTIVLAVNYQPSEMRKFAQEVKKELDIEIIFSFETEPLGTGGPLKLAEEYLKGDEPFFVLNSDVICDFPFAEMLEFHKKNKSEGTILATKVENPSRYGVIVHQENGKIERFVEKPQEFVGDRINAGIYILNPSVLDIIPLKWTSLEREIFPKLAKEEKIYCYHLNGFWMDVGKPGDFILGSTLYLKFISSQIKESKKVKIHGGVLIQGEDIQGPVLVPKQGREAVKIGENCRIGPNVIIGKNVRIGNGCRLKNCTIMDNVVIGQSSYIDNSIIGWGSHIGSWTRIQSHCFLGEDVTVRDECNVNGLTVCPHKGVNQNILETTIIL</sequence>
<keyword evidence="6" id="KW-0342">GTP-binding</keyword>
<dbReference type="SUPFAM" id="SSF53448">
    <property type="entry name" value="Nucleotide-diphospho-sugar transferases"/>
    <property type="match status" value="1"/>
</dbReference>
<dbReference type="CDD" id="cd06425">
    <property type="entry name" value="M1P_guanylylT_B_like_N"/>
    <property type="match status" value="1"/>
</dbReference>
<dbReference type="GO" id="GO:0009298">
    <property type="term" value="P:GDP-mannose biosynthetic process"/>
    <property type="evidence" value="ECO:0007669"/>
    <property type="project" value="InterPro"/>
</dbReference>
<evidence type="ECO:0000256" key="2">
    <source>
        <dbReference type="ARBA" id="ARBA00007274"/>
    </source>
</evidence>
<dbReference type="Pfam" id="PF00483">
    <property type="entry name" value="NTP_transferase"/>
    <property type="match status" value="1"/>
</dbReference>
<gene>
    <name evidence="9" type="ORF">M0812_14271</name>
</gene>
<name>A0AAV7ZIP8_9EUKA</name>
<comment type="pathway">
    <text evidence="1">Nucleotide-sugar biosynthesis; GDP-alpha-D-mannose biosynthesis; GDP-alpha-D-mannose from alpha-D-mannose 1-phosphate (GTP route): step 1/1.</text>
</comment>
<dbReference type="Gene3D" id="2.160.10.10">
    <property type="entry name" value="Hexapeptide repeat proteins"/>
    <property type="match status" value="1"/>
</dbReference>
<reference evidence="9" key="1">
    <citation type="submission" date="2022-08" db="EMBL/GenBank/DDBJ databases">
        <title>Novel sulphate-reducing endosymbionts in the free-living metamonad Anaeramoeba.</title>
        <authorList>
            <person name="Jerlstrom-Hultqvist J."/>
            <person name="Cepicka I."/>
            <person name="Gallot-Lavallee L."/>
            <person name="Salas-Leiva D."/>
            <person name="Curtis B.A."/>
            <person name="Zahonova K."/>
            <person name="Pipaliya S."/>
            <person name="Dacks J."/>
            <person name="Roger A.J."/>
        </authorList>
    </citation>
    <scope>NUCLEOTIDE SEQUENCE</scope>
    <source>
        <strain evidence="9">Busselton2</strain>
    </source>
</reference>
<accession>A0AAV7ZIP8</accession>
<keyword evidence="5" id="KW-0547">Nucleotide-binding</keyword>
<evidence type="ECO:0000313" key="10">
    <source>
        <dbReference type="Proteomes" id="UP001146793"/>
    </source>
</evidence>